<dbReference type="Proteomes" id="UP000001366">
    <property type="component" value="Chromosome"/>
</dbReference>
<dbReference type="Pfam" id="PF05013">
    <property type="entry name" value="FGase"/>
    <property type="match status" value="1"/>
</dbReference>
<gene>
    <name evidence="1" type="ordered locus">PERMA_1250</name>
</gene>
<keyword evidence="2" id="KW-1185">Reference proteome</keyword>
<keyword evidence="1" id="KW-0378">Hydrolase</keyword>
<dbReference type="GO" id="GO:0016787">
    <property type="term" value="F:hydrolase activity"/>
    <property type="evidence" value="ECO:0007669"/>
    <property type="project" value="UniProtKB-KW"/>
</dbReference>
<dbReference type="EMBL" id="CP001230">
    <property type="protein sequence ID" value="ACO03360.1"/>
    <property type="molecule type" value="Genomic_DNA"/>
</dbReference>
<dbReference type="AlphaFoldDB" id="C0QQS7"/>
<reference evidence="1 2" key="1">
    <citation type="journal article" date="2009" name="J. Bacteriol.">
        <title>Complete and draft genome sequences of six members of the Aquificales.</title>
        <authorList>
            <person name="Reysenbach A.L."/>
            <person name="Hamamura N."/>
            <person name="Podar M."/>
            <person name="Griffiths E."/>
            <person name="Ferreira S."/>
            <person name="Hochstein R."/>
            <person name="Heidelberg J."/>
            <person name="Johnson J."/>
            <person name="Mead D."/>
            <person name="Pohorille A."/>
            <person name="Sarmiento M."/>
            <person name="Schweighofer K."/>
            <person name="Seshadri R."/>
            <person name="Voytek M.A."/>
        </authorList>
    </citation>
    <scope>NUCLEOTIDE SEQUENCE [LARGE SCALE GENOMIC DNA]</scope>
    <source>
        <strain evidence="2">DSM 14350 / EX-H1</strain>
    </source>
</reference>
<dbReference type="eggNOG" id="COG3741">
    <property type="taxonomic scope" value="Bacteria"/>
</dbReference>
<dbReference type="RefSeq" id="WP_012675599.1">
    <property type="nucleotide sequence ID" value="NC_012440.1"/>
</dbReference>
<dbReference type="HOGENOM" id="CLU_069318_2_0_0"/>
<evidence type="ECO:0000313" key="2">
    <source>
        <dbReference type="Proteomes" id="UP000001366"/>
    </source>
</evidence>
<dbReference type="SUPFAM" id="SSF53187">
    <property type="entry name" value="Zn-dependent exopeptidases"/>
    <property type="match status" value="1"/>
</dbReference>
<accession>C0QQS7</accession>
<organism evidence="1 2">
    <name type="scientific">Persephonella marina (strain DSM 14350 / EX-H1)</name>
    <dbReference type="NCBI Taxonomy" id="123214"/>
    <lineage>
        <taxon>Bacteria</taxon>
        <taxon>Pseudomonadati</taxon>
        <taxon>Aquificota</taxon>
        <taxon>Aquificia</taxon>
        <taxon>Aquificales</taxon>
        <taxon>Hydrogenothermaceae</taxon>
        <taxon>Persephonella</taxon>
    </lineage>
</organism>
<name>C0QQS7_PERMH</name>
<dbReference type="Gene3D" id="3.40.630.40">
    <property type="entry name" value="Zn-dependent exopeptidases"/>
    <property type="match status" value="1"/>
</dbReference>
<protein>
    <submittedName>
        <fullName evidence="1">N-formylglutamate amidohydrolase</fullName>
    </submittedName>
</protein>
<evidence type="ECO:0000313" key="1">
    <source>
        <dbReference type="EMBL" id="ACO03360.1"/>
    </source>
</evidence>
<dbReference type="STRING" id="123214.PERMA_1250"/>
<proteinExistence type="predicted"/>
<dbReference type="KEGG" id="pmx:PERMA_1250"/>
<dbReference type="PaxDb" id="123214-PERMA_1250"/>
<dbReference type="InterPro" id="IPR007709">
    <property type="entry name" value="N-FG_amidohydro"/>
</dbReference>
<sequence length="249" mass="28797">MFPILISIPHGGWKIPPEVKDLVVLSERDLFDDSDPFTADIYDIGDMAVSVVKTEIARAFVDPNRAPDDLPPKNPDGVVKTKTCYGVQIYREPLDEEMIKKLLDRYYFPYHKKIQESLKNPEIKIAFDCHSMASVAPEISPDIGMERPMICLGNVKGQSCDYETTEKLREAFIKAFNLPENEVTVNRPFSGGYITRRYGNKPVPWIQIELNRKLYLSEPWFDRESLKVKKERLDQLKNMFIKTLELFFS</sequence>
<dbReference type="OrthoDB" id="8716700at2"/>